<keyword evidence="1" id="KW-0472">Membrane</keyword>
<gene>
    <name evidence="2" type="ORF">A2819_00985</name>
</gene>
<evidence type="ECO:0008006" key="4">
    <source>
        <dbReference type="Google" id="ProtNLM"/>
    </source>
</evidence>
<protein>
    <recommendedName>
        <fullName evidence="4">Prepilin-type N-terminal cleavage/methylation domain-containing protein</fullName>
    </recommendedName>
</protein>
<dbReference type="EMBL" id="MEYK01000032">
    <property type="protein sequence ID" value="OGD24803.1"/>
    <property type="molecule type" value="Genomic_DNA"/>
</dbReference>
<comment type="caution">
    <text evidence="2">The sequence shown here is derived from an EMBL/GenBank/DDBJ whole genome shotgun (WGS) entry which is preliminary data.</text>
</comment>
<organism evidence="2 3">
    <name type="scientific">Candidatus Azambacteria bacterium RIFCSPHIGHO2_01_FULL_40_24</name>
    <dbReference type="NCBI Taxonomy" id="1797301"/>
    <lineage>
        <taxon>Bacteria</taxon>
        <taxon>Candidatus Azamiibacteriota</taxon>
    </lineage>
</organism>
<evidence type="ECO:0000313" key="2">
    <source>
        <dbReference type="EMBL" id="OGD24803.1"/>
    </source>
</evidence>
<feature type="transmembrane region" description="Helical" evidence="1">
    <location>
        <begin position="20"/>
        <end position="43"/>
    </location>
</feature>
<evidence type="ECO:0000313" key="3">
    <source>
        <dbReference type="Proteomes" id="UP000176431"/>
    </source>
</evidence>
<dbReference type="AlphaFoldDB" id="A0A1F5B2H4"/>
<sequence>MHKNKKHHNNKERGLTMIELIVSLGIFGLVIGMTVSIFLLALASQRRIIALRNVEDNIRLTTELMSREIRTGKNFSSTGGSLLFTNAKGEAIIYRLTNNVIEKSSDGGLNYSAVTGTEITIDYLNFYLMGQATGDSLEPRITVTISATGNIGNQNANLKIQTTISERLLQS</sequence>
<keyword evidence="1" id="KW-1133">Transmembrane helix</keyword>
<reference evidence="2 3" key="1">
    <citation type="journal article" date="2016" name="Nat. Commun.">
        <title>Thousands of microbial genomes shed light on interconnected biogeochemical processes in an aquifer system.</title>
        <authorList>
            <person name="Anantharaman K."/>
            <person name="Brown C.T."/>
            <person name="Hug L.A."/>
            <person name="Sharon I."/>
            <person name="Castelle C.J."/>
            <person name="Probst A.J."/>
            <person name="Thomas B.C."/>
            <person name="Singh A."/>
            <person name="Wilkins M.J."/>
            <person name="Karaoz U."/>
            <person name="Brodie E.L."/>
            <person name="Williams K.H."/>
            <person name="Hubbard S.S."/>
            <person name="Banfield J.F."/>
        </authorList>
    </citation>
    <scope>NUCLEOTIDE SEQUENCE [LARGE SCALE GENOMIC DNA]</scope>
</reference>
<keyword evidence="1" id="KW-0812">Transmembrane</keyword>
<name>A0A1F5B2H4_9BACT</name>
<evidence type="ECO:0000256" key="1">
    <source>
        <dbReference type="SAM" id="Phobius"/>
    </source>
</evidence>
<accession>A0A1F5B2H4</accession>
<dbReference type="InterPro" id="IPR012902">
    <property type="entry name" value="N_methyl_site"/>
</dbReference>
<dbReference type="Pfam" id="PF07963">
    <property type="entry name" value="N_methyl"/>
    <property type="match status" value="1"/>
</dbReference>
<dbReference type="Proteomes" id="UP000176431">
    <property type="component" value="Unassembled WGS sequence"/>
</dbReference>
<proteinExistence type="predicted"/>